<keyword evidence="9 10" id="KW-0119">Carbohydrate metabolism</keyword>
<comment type="caution">
    <text evidence="12">The sequence shown here is derived from an EMBL/GenBank/DDBJ whole genome shotgun (WGS) entry which is preliminary data.</text>
</comment>
<dbReference type="Gene3D" id="3.40.50.10490">
    <property type="entry name" value="Glucose-6-phosphate isomerase like protein, domain 1"/>
    <property type="match status" value="1"/>
</dbReference>
<comment type="catalytic activity">
    <reaction evidence="1 10">
        <text>2 D-sedoheptulose 7-phosphate = D-glycero-alpha-D-manno-heptose 7-phosphate + D-glycero-beta-D-manno-heptose 7-phosphate</text>
        <dbReference type="Rhea" id="RHEA:27489"/>
        <dbReference type="ChEBI" id="CHEBI:57483"/>
        <dbReference type="ChEBI" id="CHEBI:60203"/>
        <dbReference type="ChEBI" id="CHEBI:60204"/>
        <dbReference type="EC" id="5.3.1.28"/>
    </reaction>
</comment>
<evidence type="ECO:0000256" key="4">
    <source>
        <dbReference type="ARBA" id="ARBA00009894"/>
    </source>
</evidence>
<comment type="subunit">
    <text evidence="10">Homotetramer.</text>
</comment>
<comment type="similarity">
    <text evidence="4 10">Belongs to the SIS family. GmhA subfamily.</text>
</comment>
<dbReference type="RefSeq" id="WP_083526672.1">
    <property type="nucleotide sequence ID" value="NZ_BCNT01000009.1"/>
</dbReference>
<evidence type="ECO:0000256" key="2">
    <source>
        <dbReference type="ARBA" id="ARBA00003172"/>
    </source>
</evidence>
<dbReference type="InterPro" id="IPR050099">
    <property type="entry name" value="SIS_GmhA/DiaA_subfam"/>
</dbReference>
<dbReference type="InterPro" id="IPR004515">
    <property type="entry name" value="Phosphoheptose_Isoase"/>
</dbReference>
<feature type="binding site" evidence="10">
    <location>
        <position position="78"/>
    </location>
    <ligand>
        <name>Zn(2+)</name>
        <dbReference type="ChEBI" id="CHEBI:29105"/>
    </ligand>
</feature>
<sequence>MKALKKSQVVRIADHVGREGPYPSALREHIALFDDLAAIRPEVEDAAAVIVRSLADGKKLMLCGNGGSAADSQHLAAELTGRFVKDRRPLAAIALTTDSSALTCIANDYDFDEVFSRQLAGLGRPGDCLLAISTSGNSSNVIQAVETARRMRIATVALTGRGGGRLRDLCDTAIVVPSTITARIQEAHIFVGHVLCALVEQGLARAGMLHAEQPAAS</sequence>
<evidence type="ECO:0000256" key="6">
    <source>
        <dbReference type="ARBA" id="ARBA00022723"/>
    </source>
</evidence>
<evidence type="ECO:0000256" key="9">
    <source>
        <dbReference type="ARBA" id="ARBA00023277"/>
    </source>
</evidence>
<reference evidence="13" key="1">
    <citation type="journal article" date="2019" name="Int. J. Syst. Evol. Microbiol.">
        <title>The Global Catalogue of Microorganisms (GCM) 10K type strain sequencing project: providing services to taxonomists for standard genome sequencing and annotation.</title>
        <authorList>
            <consortium name="The Broad Institute Genomics Platform"/>
            <consortium name="The Broad Institute Genome Sequencing Center for Infectious Disease"/>
            <person name="Wu L."/>
            <person name="Ma J."/>
        </authorList>
    </citation>
    <scope>NUCLEOTIDE SEQUENCE [LARGE SCALE GENOMIC DNA]</scope>
    <source>
        <strain evidence="13">TISTR 1906</strain>
    </source>
</reference>
<feature type="binding site" evidence="10">
    <location>
        <position position="78"/>
    </location>
    <ligand>
        <name>substrate</name>
    </ligand>
</feature>
<comment type="cofactor">
    <cofactor evidence="10">
        <name>Zn(2+)</name>
        <dbReference type="ChEBI" id="CHEBI:29105"/>
    </cofactor>
    <text evidence="10">Binds 1 zinc ion per subunit.</text>
</comment>
<evidence type="ECO:0000256" key="10">
    <source>
        <dbReference type="HAMAP-Rule" id="MF_00067"/>
    </source>
</evidence>
<dbReference type="HAMAP" id="MF_00067">
    <property type="entry name" value="GmhA"/>
    <property type="match status" value="1"/>
</dbReference>
<keyword evidence="8 10" id="KW-0413">Isomerase</keyword>
<dbReference type="PANTHER" id="PTHR30390">
    <property type="entry name" value="SEDOHEPTULOSE 7-PHOSPHATE ISOMERASE / DNAA INITIATOR-ASSOCIATING FACTOR FOR REPLICATION INITIATION"/>
    <property type="match status" value="1"/>
</dbReference>
<organism evidence="12 13">
    <name type="scientific">Comamonas terrae</name>
    <dbReference type="NCBI Taxonomy" id="673548"/>
    <lineage>
        <taxon>Bacteria</taxon>
        <taxon>Pseudomonadati</taxon>
        <taxon>Pseudomonadota</taxon>
        <taxon>Betaproteobacteria</taxon>
        <taxon>Burkholderiales</taxon>
        <taxon>Comamonadaceae</taxon>
        <taxon>Comamonas</taxon>
    </lineage>
</organism>
<proteinExistence type="inferred from homology"/>
<accession>A0ABW5URK9</accession>
<evidence type="ECO:0000256" key="8">
    <source>
        <dbReference type="ARBA" id="ARBA00023235"/>
    </source>
</evidence>
<evidence type="ECO:0000256" key="7">
    <source>
        <dbReference type="ARBA" id="ARBA00022833"/>
    </source>
</evidence>
<evidence type="ECO:0000259" key="11">
    <source>
        <dbReference type="PROSITE" id="PS51464"/>
    </source>
</evidence>
<dbReference type="Proteomes" id="UP001597463">
    <property type="component" value="Unassembled WGS sequence"/>
</dbReference>
<keyword evidence="13" id="KW-1185">Reference proteome</keyword>
<feature type="binding site" evidence="10">
    <location>
        <begin position="133"/>
        <end position="135"/>
    </location>
    <ligand>
        <name>substrate</name>
    </ligand>
</feature>
<feature type="binding site" evidence="10">
    <location>
        <position position="193"/>
    </location>
    <ligand>
        <name>Zn(2+)</name>
        <dbReference type="ChEBI" id="CHEBI:29105"/>
    </ligand>
</feature>
<dbReference type="InterPro" id="IPR035461">
    <property type="entry name" value="GmhA/DiaA"/>
</dbReference>
<comment type="subcellular location">
    <subcellularLocation>
        <location evidence="3 10">Cytoplasm</location>
    </subcellularLocation>
</comment>
<dbReference type="SUPFAM" id="SSF53697">
    <property type="entry name" value="SIS domain"/>
    <property type="match status" value="1"/>
</dbReference>
<feature type="binding site" evidence="10">
    <location>
        <begin position="107"/>
        <end position="108"/>
    </location>
    <ligand>
        <name>substrate</name>
    </ligand>
</feature>
<keyword evidence="5 10" id="KW-0963">Cytoplasm</keyword>
<protein>
    <recommendedName>
        <fullName evidence="10">Phosphoheptose isomerase</fullName>
        <ecNumber evidence="10">5.3.1.28</ecNumber>
    </recommendedName>
    <alternativeName>
        <fullName evidence="10">Sedoheptulose 7-phosphate isomerase</fullName>
    </alternativeName>
</protein>
<feature type="binding site" evidence="10">
    <location>
        <position position="185"/>
    </location>
    <ligand>
        <name>substrate</name>
    </ligand>
</feature>
<comment type="miscellaneous">
    <text evidence="10">The reaction produces a racemic mixture of D-glycero-alpha-D-manno-heptose 7-phosphate and D-glycero-beta-D-manno-heptose 7-phosphate.</text>
</comment>
<feature type="binding site" evidence="10">
    <location>
        <position position="74"/>
    </location>
    <ligand>
        <name>Zn(2+)</name>
        <dbReference type="ChEBI" id="CHEBI:29105"/>
    </ligand>
</feature>
<comment type="pathway">
    <text evidence="10">Carbohydrate biosynthesis; D-glycero-D-manno-heptose 7-phosphate biosynthesis; D-glycero-alpha-D-manno-heptose 7-phosphate and D-glycero-beta-D-manno-heptose 7-phosphate from sedoheptulose 7-phosphate: step 1/1.</text>
</comment>
<feature type="binding site" evidence="10">
    <location>
        <position position="138"/>
    </location>
    <ligand>
        <name>substrate</name>
    </ligand>
</feature>
<keyword evidence="6 10" id="KW-0479">Metal-binding</keyword>
<dbReference type="InterPro" id="IPR001347">
    <property type="entry name" value="SIS_dom"/>
</dbReference>
<dbReference type="EMBL" id="JBHUMV010000009">
    <property type="protein sequence ID" value="MFD2756078.1"/>
    <property type="molecule type" value="Genomic_DNA"/>
</dbReference>
<dbReference type="Pfam" id="PF13580">
    <property type="entry name" value="SIS_2"/>
    <property type="match status" value="1"/>
</dbReference>
<keyword evidence="7 10" id="KW-0862">Zinc</keyword>
<feature type="domain" description="SIS" evidence="11">
    <location>
        <begin position="50"/>
        <end position="205"/>
    </location>
</feature>
<evidence type="ECO:0000313" key="12">
    <source>
        <dbReference type="EMBL" id="MFD2756078.1"/>
    </source>
</evidence>
<evidence type="ECO:0000256" key="5">
    <source>
        <dbReference type="ARBA" id="ARBA00022490"/>
    </source>
</evidence>
<evidence type="ECO:0000256" key="1">
    <source>
        <dbReference type="ARBA" id="ARBA00000348"/>
    </source>
</evidence>
<dbReference type="CDD" id="cd05006">
    <property type="entry name" value="SIS_GmhA"/>
    <property type="match status" value="1"/>
</dbReference>
<feature type="binding site" evidence="10">
    <location>
        <position position="185"/>
    </location>
    <ligand>
        <name>Zn(2+)</name>
        <dbReference type="ChEBI" id="CHEBI:29105"/>
    </ligand>
</feature>
<dbReference type="PROSITE" id="PS51464">
    <property type="entry name" value="SIS"/>
    <property type="match status" value="1"/>
</dbReference>
<evidence type="ECO:0000313" key="13">
    <source>
        <dbReference type="Proteomes" id="UP001597463"/>
    </source>
</evidence>
<gene>
    <name evidence="10" type="primary">gmhA</name>
    <name evidence="12" type="ORF">ACFSW6_18570</name>
</gene>
<comment type="function">
    <text evidence="2 10">Catalyzes the isomerization of sedoheptulose 7-phosphate in D-glycero-D-manno-heptose 7-phosphate.</text>
</comment>
<feature type="binding site" evidence="10">
    <location>
        <begin position="65"/>
        <end position="67"/>
    </location>
    <ligand>
        <name>substrate</name>
    </ligand>
</feature>
<dbReference type="InterPro" id="IPR046348">
    <property type="entry name" value="SIS_dom_sf"/>
</dbReference>
<evidence type="ECO:0000256" key="3">
    <source>
        <dbReference type="ARBA" id="ARBA00004496"/>
    </source>
</evidence>
<name>A0ABW5URK9_9BURK</name>
<dbReference type="EC" id="5.3.1.28" evidence="10"/>